<dbReference type="EMBL" id="UZAI01016774">
    <property type="protein sequence ID" value="VDP15613.1"/>
    <property type="molecule type" value="Genomic_DNA"/>
</dbReference>
<feature type="disulfide bond" evidence="9">
    <location>
        <begin position="77"/>
        <end position="123"/>
    </location>
</feature>
<keyword evidence="3" id="KW-0217">Developmental protein</keyword>
<keyword evidence="7" id="KW-0221">Differentiation</keyword>
<dbReference type="FunFam" id="1.10.2000.10:FF:000001">
    <property type="entry name" value="secreted frizzled-related protein 2"/>
    <property type="match status" value="1"/>
</dbReference>
<evidence type="ECO:0000313" key="13">
    <source>
        <dbReference type="Proteomes" id="UP000277204"/>
    </source>
</evidence>
<protein>
    <submittedName>
        <fullName evidence="12">Uncharacterized protein</fullName>
    </submittedName>
</protein>
<evidence type="ECO:0000256" key="9">
    <source>
        <dbReference type="PROSITE-ProRule" id="PRU00090"/>
    </source>
</evidence>
<feature type="compositionally biased region" description="Basic residues" evidence="10">
    <location>
        <begin position="534"/>
        <end position="558"/>
    </location>
</feature>
<evidence type="ECO:0000256" key="3">
    <source>
        <dbReference type="ARBA" id="ARBA00022473"/>
    </source>
</evidence>
<evidence type="ECO:0000256" key="2">
    <source>
        <dbReference type="ARBA" id="ARBA00010054"/>
    </source>
</evidence>
<keyword evidence="11" id="KW-0472">Membrane</keyword>
<evidence type="ECO:0000256" key="10">
    <source>
        <dbReference type="SAM" id="MobiDB-lite"/>
    </source>
</evidence>
<keyword evidence="5" id="KW-0879">Wnt signaling pathway</keyword>
<feature type="region of interest" description="Disordered" evidence="10">
    <location>
        <begin position="259"/>
        <end position="283"/>
    </location>
</feature>
<evidence type="ECO:0000256" key="4">
    <source>
        <dbReference type="ARBA" id="ARBA00022525"/>
    </source>
</evidence>
<organism evidence="12 13">
    <name type="scientific">Schistosoma margrebowiei</name>
    <dbReference type="NCBI Taxonomy" id="48269"/>
    <lineage>
        <taxon>Eukaryota</taxon>
        <taxon>Metazoa</taxon>
        <taxon>Spiralia</taxon>
        <taxon>Lophotrochozoa</taxon>
        <taxon>Platyhelminthes</taxon>
        <taxon>Trematoda</taxon>
        <taxon>Digenea</taxon>
        <taxon>Strigeidida</taxon>
        <taxon>Schistosomatoidea</taxon>
        <taxon>Schistosomatidae</taxon>
        <taxon>Schistosoma</taxon>
    </lineage>
</organism>
<evidence type="ECO:0000313" key="12">
    <source>
        <dbReference type="EMBL" id="VDP15613.1"/>
    </source>
</evidence>
<dbReference type="PROSITE" id="PS50038">
    <property type="entry name" value="FZ"/>
    <property type="match status" value="1"/>
</dbReference>
<dbReference type="Pfam" id="PF01392">
    <property type="entry name" value="Fz"/>
    <property type="match status" value="1"/>
</dbReference>
<dbReference type="GO" id="GO:0060070">
    <property type="term" value="P:canonical Wnt signaling pathway"/>
    <property type="evidence" value="ECO:0007669"/>
    <property type="project" value="TreeGrafter"/>
</dbReference>
<dbReference type="InterPro" id="IPR020067">
    <property type="entry name" value="Frizzled_dom"/>
</dbReference>
<name>A0A183ME73_9TREM</name>
<feature type="region of interest" description="Disordered" evidence="10">
    <location>
        <begin position="530"/>
        <end position="589"/>
    </location>
</feature>
<dbReference type="GO" id="GO:0017147">
    <property type="term" value="F:Wnt-protein binding"/>
    <property type="evidence" value="ECO:0007669"/>
    <property type="project" value="TreeGrafter"/>
</dbReference>
<dbReference type="InterPro" id="IPR015526">
    <property type="entry name" value="Frizzled/SFRP"/>
</dbReference>
<dbReference type="SMART" id="SM00063">
    <property type="entry name" value="FRI"/>
    <property type="match status" value="1"/>
</dbReference>
<keyword evidence="6" id="KW-0732">Signal</keyword>
<keyword evidence="8 9" id="KW-1015">Disulfide bond</keyword>
<dbReference type="GO" id="GO:0030154">
    <property type="term" value="P:cell differentiation"/>
    <property type="evidence" value="ECO:0007669"/>
    <property type="project" value="UniProtKB-KW"/>
</dbReference>
<evidence type="ECO:0000256" key="7">
    <source>
        <dbReference type="ARBA" id="ARBA00022782"/>
    </source>
</evidence>
<proteinExistence type="inferred from homology"/>
<comment type="similarity">
    <text evidence="2">Belongs to the secreted frizzled-related protein (sFRP) family.</text>
</comment>
<accession>A0A183ME73</accession>
<dbReference type="PANTHER" id="PTHR11309">
    <property type="entry name" value="FRIZZLED"/>
    <property type="match status" value="1"/>
</dbReference>
<keyword evidence="13" id="KW-1185">Reference proteome</keyword>
<dbReference type="PANTHER" id="PTHR11309:SF148">
    <property type="entry name" value="SECRETED FRIZZLED-RELATED PROTEIN 1"/>
    <property type="match status" value="1"/>
</dbReference>
<keyword evidence="11" id="KW-1133">Transmembrane helix</keyword>
<comment type="subcellular location">
    <subcellularLocation>
        <location evidence="1">Secreted</location>
    </subcellularLocation>
</comment>
<dbReference type="STRING" id="48269.A0A183ME73"/>
<comment type="caution">
    <text evidence="9">Lacks conserved residue(s) required for the propagation of feature annotation.</text>
</comment>
<evidence type="ECO:0000256" key="8">
    <source>
        <dbReference type="ARBA" id="ARBA00023157"/>
    </source>
</evidence>
<dbReference type="GO" id="GO:0005615">
    <property type="term" value="C:extracellular space"/>
    <property type="evidence" value="ECO:0007669"/>
    <property type="project" value="TreeGrafter"/>
</dbReference>
<reference evidence="12 13" key="1">
    <citation type="submission" date="2018-11" db="EMBL/GenBank/DDBJ databases">
        <authorList>
            <consortium name="Pathogen Informatics"/>
        </authorList>
    </citation>
    <scope>NUCLEOTIDE SEQUENCE [LARGE SCALE GENOMIC DNA]</scope>
    <source>
        <strain evidence="12 13">Zambia</strain>
    </source>
</reference>
<evidence type="ECO:0000256" key="6">
    <source>
        <dbReference type="ARBA" id="ARBA00022729"/>
    </source>
</evidence>
<dbReference type="Proteomes" id="UP000277204">
    <property type="component" value="Unassembled WGS sequence"/>
</dbReference>
<evidence type="ECO:0000256" key="1">
    <source>
        <dbReference type="ARBA" id="ARBA00004613"/>
    </source>
</evidence>
<dbReference type="AlphaFoldDB" id="A0A183ME73"/>
<feature type="transmembrane region" description="Helical" evidence="11">
    <location>
        <begin position="7"/>
        <end position="26"/>
    </location>
</feature>
<gene>
    <name evidence="12" type="ORF">SMRZ_LOCUS14348</name>
</gene>
<feature type="compositionally biased region" description="Polar residues" evidence="10">
    <location>
        <begin position="559"/>
        <end position="589"/>
    </location>
</feature>
<keyword evidence="4" id="KW-0964">Secreted</keyword>
<evidence type="ECO:0000256" key="5">
    <source>
        <dbReference type="ARBA" id="ARBA00022687"/>
    </source>
</evidence>
<dbReference type="InterPro" id="IPR036790">
    <property type="entry name" value="Frizzled_dom_sf"/>
</dbReference>
<keyword evidence="11" id="KW-0812">Transmembrane</keyword>
<sequence>MLLLHNYILFISYFIPYIYCIGRGFLKLSSNSYNEWNPSTQISSSSIGSSISLPYSSDTNSYAYWNCHTIPPNMTLCKSVGYSRMVLPNFLHHESLREAIQQANVWIALVNTDCHPDIQRFLCSLYAPVCLKSHQEAKIPPCWELCNQVRNACLPRMKLFGFDWPDIVHCQQFPRLAESMCIPPQEKSTAVTCVPCEQAITLENIASSYCMADVVLKASVKDMILQPNQASIILNLTPRTLALKLIRNDGTQLSNIDQYRRKRNSRRTRRRRKRRNHLNNHDNELDPIYQLRTRRELKVSKQNRYKSKSININEGVHHQQRIESKTKIKRHRRPRNSQLHDLDGINELILSCSSCNPLLPFINGHFTSSLSNQKWLIMGRRIQDSNTKKYTNQLQVTFLGLWNRESIEFRQSLNAIRKESASYLCNKNQASLSNLVQPQTIQNHHQQHLGRPLKILRSAPSELSDSPNYNEFNKPLSNLNLKTKLNNHNYHYPSHLSTNQNTTKNDFSSHFNLELNNAQTTYLNEIHQLQRQQQRQHQRQQQQRTHKSKFRERRKKWKSTNQVLLKPNSQNQYDTNLYSYQSPINPYSD</sequence>
<feature type="disulfide bond" evidence="9">
    <location>
        <begin position="146"/>
        <end position="170"/>
    </location>
</feature>
<feature type="compositionally biased region" description="Basic residues" evidence="10">
    <location>
        <begin position="260"/>
        <end position="278"/>
    </location>
</feature>
<dbReference type="SUPFAM" id="SSF63501">
    <property type="entry name" value="Frizzled cysteine-rich domain"/>
    <property type="match status" value="1"/>
</dbReference>
<evidence type="ECO:0000256" key="11">
    <source>
        <dbReference type="SAM" id="Phobius"/>
    </source>
</evidence>
<dbReference type="GO" id="GO:0035567">
    <property type="term" value="P:non-canonical Wnt signaling pathway"/>
    <property type="evidence" value="ECO:0007669"/>
    <property type="project" value="TreeGrafter"/>
</dbReference>
<dbReference type="Gene3D" id="1.10.2000.10">
    <property type="entry name" value="Frizzled cysteine-rich domain"/>
    <property type="match status" value="1"/>
</dbReference>